<feature type="compositionally biased region" description="Basic residues" evidence="1">
    <location>
        <begin position="556"/>
        <end position="584"/>
    </location>
</feature>
<feature type="compositionally biased region" description="Polar residues" evidence="1">
    <location>
        <begin position="536"/>
        <end position="551"/>
    </location>
</feature>
<feature type="region of interest" description="Disordered" evidence="1">
    <location>
        <begin position="227"/>
        <end position="262"/>
    </location>
</feature>
<feature type="region of interest" description="Disordered" evidence="1">
    <location>
        <begin position="347"/>
        <end position="367"/>
    </location>
</feature>
<gene>
    <name evidence="2" type="ORF">AAP_01713</name>
</gene>
<comment type="caution">
    <text evidence="2">The sequence shown here is derived from an EMBL/GenBank/DDBJ whole genome shotgun (WGS) entry which is preliminary data.</text>
</comment>
<feature type="compositionally biased region" description="Polar residues" evidence="1">
    <location>
        <begin position="351"/>
        <end position="366"/>
    </location>
</feature>
<feature type="compositionally biased region" description="Basic and acidic residues" evidence="1">
    <location>
        <begin position="239"/>
        <end position="259"/>
    </location>
</feature>
<organism evidence="2 3">
    <name type="scientific">Ascosphaera apis ARSEF 7405</name>
    <dbReference type="NCBI Taxonomy" id="392613"/>
    <lineage>
        <taxon>Eukaryota</taxon>
        <taxon>Fungi</taxon>
        <taxon>Dikarya</taxon>
        <taxon>Ascomycota</taxon>
        <taxon>Pezizomycotina</taxon>
        <taxon>Eurotiomycetes</taxon>
        <taxon>Eurotiomycetidae</taxon>
        <taxon>Onygenales</taxon>
        <taxon>Ascosphaeraceae</taxon>
        <taxon>Ascosphaera</taxon>
    </lineage>
</organism>
<dbReference type="OrthoDB" id="4206810at2759"/>
<accession>A0A168BFA5</accession>
<evidence type="ECO:0000313" key="3">
    <source>
        <dbReference type="Proteomes" id="UP000242877"/>
    </source>
</evidence>
<feature type="region of interest" description="Disordered" evidence="1">
    <location>
        <begin position="1"/>
        <end position="145"/>
    </location>
</feature>
<dbReference type="Proteomes" id="UP000242877">
    <property type="component" value="Unassembled WGS sequence"/>
</dbReference>
<feature type="compositionally biased region" description="Low complexity" evidence="1">
    <location>
        <begin position="131"/>
        <end position="145"/>
    </location>
</feature>
<sequence length="647" mass="70705">MSLDNKGSIPAPSASTDRPISIGTNSPKRSGSTGKYNIKINTSAALARPHIKTSFGESTIMENTRPESRMRIRRRSSKGSVQSNSQPDELHESSAHVNNQSKKDEPVNNETKHYPNKMSGREAYMTPISPPFSLSSMSPTSPSNPYEDVFDTLNRQGYVSGNRIRIDTNMLHSHGSYHLPDTPQSMFSMQSPASSANTFYSPLSPRGHISSPGGMTPWRRGSMIPTVPELESDQPGCESEERGRGSEIDAEHLGKHSGEGRGVAGLERQISKNHVQGNGLEDPSVQHKMSQSVPQMQVVSPIESAFDMSSLQAVIESNPRSETSGTTAEEGTNHIPYHVQLAQNIHEDSVTGDSPQSSQGNNSAKSQLRVHPIDTSVGGDIPTSGYLNYFQEPPTLGSPLGGWRRGSRGITPQSPAGISPFSVHGQEDISPMNFVNPRRAASNIGAYNSRPHGQGLLHPASALNTSSRYSLGGDPHLPRNQLRRRKSVESFKEAVPEAVVRDGKNPYAKEFNRSPQEVQTKPSIEIIRARIGERTVASNTNEAPIQATSRMSKSQYTRRARRRSNSRGPRIRRVRSRSHFRNASKVRDEAEGSTSSVHDEASKDTSSKFRAAQDGGNEVDVPDRSHRARDDEQLSDGSETGVDHHHG</sequence>
<keyword evidence="3" id="KW-1185">Reference proteome</keyword>
<name>A0A168BFA5_9EURO</name>
<dbReference type="EMBL" id="AZGZ01000005">
    <property type="protein sequence ID" value="KZZ95225.1"/>
    <property type="molecule type" value="Genomic_DNA"/>
</dbReference>
<proteinExistence type="predicted"/>
<protein>
    <submittedName>
        <fullName evidence="2">Uncharacterized protein</fullName>
    </submittedName>
</protein>
<feature type="compositionally biased region" description="Basic and acidic residues" evidence="1">
    <location>
        <begin position="101"/>
        <end position="113"/>
    </location>
</feature>
<evidence type="ECO:0000256" key="1">
    <source>
        <dbReference type="SAM" id="MobiDB-lite"/>
    </source>
</evidence>
<feature type="region of interest" description="Disordered" evidence="1">
    <location>
        <begin position="470"/>
        <end position="489"/>
    </location>
</feature>
<reference evidence="2 3" key="1">
    <citation type="journal article" date="2016" name="Genome Biol. Evol.">
        <title>Divergent and convergent evolution of fungal pathogenicity.</title>
        <authorList>
            <person name="Shang Y."/>
            <person name="Xiao G."/>
            <person name="Zheng P."/>
            <person name="Cen K."/>
            <person name="Zhan S."/>
            <person name="Wang C."/>
        </authorList>
    </citation>
    <scope>NUCLEOTIDE SEQUENCE [LARGE SCALE GENOMIC DNA]</scope>
    <source>
        <strain evidence="2 3">ARSEF 7405</strain>
    </source>
</reference>
<evidence type="ECO:0000313" key="2">
    <source>
        <dbReference type="EMBL" id="KZZ95225.1"/>
    </source>
</evidence>
<dbReference type="AlphaFoldDB" id="A0A168BFA5"/>
<dbReference type="VEuPathDB" id="FungiDB:AAP_01713"/>
<feature type="region of interest" description="Disordered" evidence="1">
    <location>
        <begin position="535"/>
        <end position="647"/>
    </location>
</feature>
<feature type="compositionally biased region" description="Polar residues" evidence="1">
    <location>
        <begin position="13"/>
        <end position="44"/>
    </location>
</feature>
<feature type="compositionally biased region" description="Basic and acidic residues" evidence="1">
    <location>
        <begin position="621"/>
        <end position="632"/>
    </location>
</feature>
<feature type="compositionally biased region" description="Basic and acidic residues" evidence="1">
    <location>
        <begin position="597"/>
        <end position="607"/>
    </location>
</feature>